<proteinExistence type="predicted"/>
<gene>
    <name evidence="5" type="ORF">QTG54_004938</name>
</gene>
<dbReference type="EMBL" id="JATAAI010000007">
    <property type="protein sequence ID" value="KAK1744405.1"/>
    <property type="molecule type" value="Genomic_DNA"/>
</dbReference>
<evidence type="ECO:0000256" key="1">
    <source>
        <dbReference type="ARBA" id="ARBA00022837"/>
    </source>
</evidence>
<keyword evidence="1" id="KW-0106">Calcium</keyword>
<keyword evidence="3" id="KW-1133">Transmembrane helix</keyword>
<feature type="transmembrane region" description="Helical" evidence="3">
    <location>
        <begin position="70"/>
        <end position="91"/>
    </location>
</feature>
<dbReference type="Gene3D" id="1.10.238.10">
    <property type="entry name" value="EF-hand"/>
    <property type="match status" value="1"/>
</dbReference>
<evidence type="ECO:0000256" key="2">
    <source>
        <dbReference type="SAM" id="MobiDB-lite"/>
    </source>
</evidence>
<evidence type="ECO:0000256" key="3">
    <source>
        <dbReference type="SAM" id="Phobius"/>
    </source>
</evidence>
<reference evidence="5" key="1">
    <citation type="submission" date="2023-06" db="EMBL/GenBank/DDBJ databases">
        <title>Survivors Of The Sea: Transcriptome response of Skeletonema marinoi to long-term dormancy.</title>
        <authorList>
            <person name="Pinder M.I.M."/>
            <person name="Kourtchenko O."/>
            <person name="Robertson E.K."/>
            <person name="Larsson T."/>
            <person name="Maumus F."/>
            <person name="Osuna-Cruz C.M."/>
            <person name="Vancaester E."/>
            <person name="Stenow R."/>
            <person name="Vandepoele K."/>
            <person name="Ploug H."/>
            <person name="Bruchert V."/>
            <person name="Godhe A."/>
            <person name="Topel M."/>
        </authorList>
    </citation>
    <scope>NUCLEOTIDE SEQUENCE</scope>
    <source>
        <strain evidence="5">R05AC</strain>
    </source>
</reference>
<dbReference type="Pfam" id="PF06912">
    <property type="entry name" value="DUF1275"/>
    <property type="match status" value="1"/>
</dbReference>
<feature type="domain" description="EF-hand" evidence="4">
    <location>
        <begin position="176"/>
        <end position="211"/>
    </location>
</feature>
<protein>
    <recommendedName>
        <fullName evidence="4">EF-hand domain-containing protein</fullName>
    </recommendedName>
</protein>
<dbReference type="Pfam" id="PF13499">
    <property type="entry name" value="EF-hand_7"/>
    <property type="match status" value="1"/>
</dbReference>
<feature type="domain" description="EF-hand" evidence="4">
    <location>
        <begin position="140"/>
        <end position="175"/>
    </location>
</feature>
<dbReference type="InterPro" id="IPR002048">
    <property type="entry name" value="EF_hand_dom"/>
</dbReference>
<dbReference type="InterPro" id="IPR000014">
    <property type="entry name" value="PAS"/>
</dbReference>
<dbReference type="PROSITE" id="PS00018">
    <property type="entry name" value="EF_HAND_1"/>
    <property type="match status" value="2"/>
</dbReference>
<dbReference type="Pfam" id="PF13426">
    <property type="entry name" value="PAS_9"/>
    <property type="match status" value="1"/>
</dbReference>
<comment type="caution">
    <text evidence="5">The sequence shown here is derived from an EMBL/GenBank/DDBJ whole genome shotgun (WGS) entry which is preliminary data.</text>
</comment>
<sequence length="439" mass="48108">MIASAIFGVTLPNGRALYYFAAMANGLQNGMTSTYSANLIRTSHLTGTSTDIGLIAGQMLRGNMKNYWKFKVLVGLAASFWFGGLISFYSAQRFLSQSLWFSAALYLLVGMTHCVYVWEKVLETMASSLNPAGGGLEAGMTDEQIDRIFKTIDTDDSGTIDADELKVALDDMGMKLSEQCVASMLKVVDENGDGVVDILEFRTLVNIATERAKFRKEKKMARKKSSMFGLKSSFTDEASATGRQSVNLSERNGDEESSLKKFSILPPSIAEEEGNVLKGSGTLPRTFDEALPTRSKAGNGDTGNRAIVVTEARYPYAVVGCNKPWEDLCGFNESEAVGQNMSAMIQGPKTNREGIKKSMEELIGGADYVECETINYRKDGSTFKNFLQMGPLYDDNDEGDEEKGEREVAYFVGILKNIGEFAQSLTDGDWEENKNVVVS</sequence>
<keyword evidence="3" id="KW-0812">Transmembrane</keyword>
<dbReference type="Gene3D" id="3.30.450.20">
    <property type="entry name" value="PAS domain"/>
    <property type="match status" value="1"/>
</dbReference>
<dbReference type="CDD" id="cd00051">
    <property type="entry name" value="EFh"/>
    <property type="match status" value="1"/>
</dbReference>
<dbReference type="SMART" id="SM00054">
    <property type="entry name" value="EFh"/>
    <property type="match status" value="2"/>
</dbReference>
<organism evidence="5 6">
    <name type="scientific">Skeletonema marinoi</name>
    <dbReference type="NCBI Taxonomy" id="267567"/>
    <lineage>
        <taxon>Eukaryota</taxon>
        <taxon>Sar</taxon>
        <taxon>Stramenopiles</taxon>
        <taxon>Ochrophyta</taxon>
        <taxon>Bacillariophyta</taxon>
        <taxon>Coscinodiscophyceae</taxon>
        <taxon>Thalassiosirophycidae</taxon>
        <taxon>Thalassiosirales</taxon>
        <taxon>Skeletonemataceae</taxon>
        <taxon>Skeletonema</taxon>
        <taxon>Skeletonema marinoi-dohrnii complex</taxon>
    </lineage>
</organism>
<dbReference type="InterPro" id="IPR035965">
    <property type="entry name" value="PAS-like_dom_sf"/>
</dbReference>
<dbReference type="AlphaFoldDB" id="A0AAD9DFY2"/>
<dbReference type="InterPro" id="IPR011992">
    <property type="entry name" value="EF-hand-dom_pair"/>
</dbReference>
<dbReference type="Proteomes" id="UP001224775">
    <property type="component" value="Unassembled WGS sequence"/>
</dbReference>
<keyword evidence="3" id="KW-0472">Membrane</keyword>
<name>A0AAD9DFY2_9STRA</name>
<evidence type="ECO:0000259" key="4">
    <source>
        <dbReference type="PROSITE" id="PS50222"/>
    </source>
</evidence>
<dbReference type="InterPro" id="IPR018247">
    <property type="entry name" value="EF_Hand_1_Ca_BS"/>
</dbReference>
<dbReference type="CDD" id="cd00130">
    <property type="entry name" value="PAS"/>
    <property type="match status" value="1"/>
</dbReference>
<feature type="compositionally biased region" description="Polar residues" evidence="2">
    <location>
        <begin position="239"/>
        <end position="250"/>
    </location>
</feature>
<keyword evidence="6" id="KW-1185">Reference proteome</keyword>
<accession>A0AAD9DFY2</accession>
<dbReference type="PROSITE" id="PS50222">
    <property type="entry name" value="EF_HAND_2"/>
    <property type="match status" value="2"/>
</dbReference>
<dbReference type="SUPFAM" id="SSF47473">
    <property type="entry name" value="EF-hand"/>
    <property type="match status" value="1"/>
</dbReference>
<dbReference type="SUPFAM" id="SSF55785">
    <property type="entry name" value="PYP-like sensor domain (PAS domain)"/>
    <property type="match status" value="1"/>
</dbReference>
<feature type="transmembrane region" description="Helical" evidence="3">
    <location>
        <begin position="97"/>
        <end position="118"/>
    </location>
</feature>
<dbReference type="InterPro" id="IPR010699">
    <property type="entry name" value="DUF1275"/>
</dbReference>
<evidence type="ECO:0000313" key="5">
    <source>
        <dbReference type="EMBL" id="KAK1744405.1"/>
    </source>
</evidence>
<evidence type="ECO:0000313" key="6">
    <source>
        <dbReference type="Proteomes" id="UP001224775"/>
    </source>
</evidence>
<dbReference type="GO" id="GO:0005509">
    <property type="term" value="F:calcium ion binding"/>
    <property type="evidence" value="ECO:0007669"/>
    <property type="project" value="InterPro"/>
</dbReference>
<feature type="region of interest" description="Disordered" evidence="2">
    <location>
        <begin position="239"/>
        <end position="259"/>
    </location>
</feature>